<comment type="caution">
    <text evidence="1">The sequence shown here is derived from an EMBL/GenBank/DDBJ whole genome shotgun (WGS) entry which is preliminary data.</text>
</comment>
<name>A0A9X8MIU6_9ACTN</name>
<evidence type="ECO:0000313" key="2">
    <source>
        <dbReference type="Proteomes" id="UP000184388"/>
    </source>
</evidence>
<dbReference type="InterPro" id="IPR036410">
    <property type="entry name" value="HSP_DnaJ_Cys-rich_dom_sf"/>
</dbReference>
<dbReference type="EMBL" id="FRBK01000001">
    <property type="protein sequence ID" value="SHK76651.1"/>
    <property type="molecule type" value="Genomic_DNA"/>
</dbReference>
<sequence length="37" mass="4479">MTMHRVRCPVCKGQRYRKTPTGHRRRCRYCRGTGTIR</sequence>
<gene>
    <name evidence="1" type="ORF">SAMN05216268_101249</name>
</gene>
<proteinExistence type="predicted"/>
<dbReference type="Gene3D" id="6.20.20.10">
    <property type="match status" value="1"/>
</dbReference>
<evidence type="ECO:0000313" key="1">
    <source>
        <dbReference type="EMBL" id="SHK76651.1"/>
    </source>
</evidence>
<dbReference type="Proteomes" id="UP000184388">
    <property type="component" value="Unassembled WGS sequence"/>
</dbReference>
<dbReference type="SUPFAM" id="SSF57938">
    <property type="entry name" value="DnaJ/Hsp40 cysteine-rich domain"/>
    <property type="match status" value="1"/>
</dbReference>
<accession>A0A9X8MIU6</accession>
<dbReference type="AlphaFoldDB" id="A0A9X8MIU6"/>
<reference evidence="2" key="1">
    <citation type="submission" date="2016-11" db="EMBL/GenBank/DDBJ databases">
        <authorList>
            <person name="Jaros S."/>
            <person name="Januszkiewicz K."/>
            <person name="Wedrychowicz H."/>
        </authorList>
    </citation>
    <scope>NUCLEOTIDE SEQUENCE [LARGE SCALE GENOMIC DNA]</scope>
    <source>
        <strain evidence="2">CGMCC 4.3555</strain>
    </source>
</reference>
<protein>
    <submittedName>
        <fullName evidence="1">Uncharacterized protein</fullName>
    </submittedName>
</protein>
<organism evidence="1 2">
    <name type="scientific">Streptomyces yunnanensis</name>
    <dbReference type="NCBI Taxonomy" id="156453"/>
    <lineage>
        <taxon>Bacteria</taxon>
        <taxon>Bacillati</taxon>
        <taxon>Actinomycetota</taxon>
        <taxon>Actinomycetes</taxon>
        <taxon>Kitasatosporales</taxon>
        <taxon>Streptomycetaceae</taxon>
        <taxon>Streptomyces</taxon>
    </lineage>
</organism>